<comment type="caution">
    <text evidence="14">The sequence shown here is derived from an EMBL/GenBank/DDBJ whole genome shotgun (WGS) entry which is preliminary data.</text>
</comment>
<feature type="domain" description="Methyl-accepting transducer" evidence="12">
    <location>
        <begin position="403"/>
        <end position="653"/>
    </location>
</feature>
<accession>A0A919X9D3</accession>
<dbReference type="Gene3D" id="1.10.287.950">
    <property type="entry name" value="Methyl-accepting chemotaxis protein"/>
    <property type="match status" value="1"/>
</dbReference>
<name>A0A919X9D3_9BACI</name>
<keyword evidence="15" id="KW-1185">Reference proteome</keyword>
<dbReference type="InterPro" id="IPR029151">
    <property type="entry name" value="Sensor-like_sf"/>
</dbReference>
<evidence type="ECO:0000256" key="1">
    <source>
        <dbReference type="ARBA" id="ARBA00004651"/>
    </source>
</evidence>
<keyword evidence="6 11" id="KW-0472">Membrane</keyword>
<comment type="similarity">
    <text evidence="8">Belongs to the methyl-accepting chemotaxis (MCP) protein family.</text>
</comment>
<feature type="transmembrane region" description="Helical" evidence="11">
    <location>
        <begin position="21"/>
        <end position="45"/>
    </location>
</feature>
<evidence type="ECO:0000256" key="6">
    <source>
        <dbReference type="ARBA" id="ARBA00023136"/>
    </source>
</evidence>
<evidence type="ECO:0000256" key="9">
    <source>
        <dbReference type="PROSITE-ProRule" id="PRU00284"/>
    </source>
</evidence>
<dbReference type="PANTHER" id="PTHR32089">
    <property type="entry name" value="METHYL-ACCEPTING CHEMOTAXIS PROTEIN MCPB"/>
    <property type="match status" value="1"/>
</dbReference>
<evidence type="ECO:0000256" key="10">
    <source>
        <dbReference type="SAM" id="MobiDB-lite"/>
    </source>
</evidence>
<feature type="domain" description="HAMP" evidence="13">
    <location>
        <begin position="331"/>
        <end position="384"/>
    </location>
</feature>
<dbReference type="Pfam" id="PF00015">
    <property type="entry name" value="MCPsignal"/>
    <property type="match status" value="1"/>
</dbReference>
<keyword evidence="7 9" id="KW-0807">Transducer</keyword>
<dbReference type="PROSITE" id="PS50111">
    <property type="entry name" value="CHEMOTAXIS_TRANSDUC_2"/>
    <property type="match status" value="1"/>
</dbReference>
<dbReference type="SMART" id="SM00283">
    <property type="entry name" value="MA"/>
    <property type="match status" value="1"/>
</dbReference>
<dbReference type="GO" id="GO:0005886">
    <property type="term" value="C:plasma membrane"/>
    <property type="evidence" value="ECO:0007669"/>
    <property type="project" value="UniProtKB-SubCell"/>
</dbReference>
<evidence type="ECO:0000256" key="5">
    <source>
        <dbReference type="ARBA" id="ARBA00022989"/>
    </source>
</evidence>
<dbReference type="CDD" id="cd12912">
    <property type="entry name" value="PDC2_MCP_like"/>
    <property type="match status" value="1"/>
</dbReference>
<proteinExistence type="inferred from homology"/>
<dbReference type="GO" id="GO:0006935">
    <property type="term" value="P:chemotaxis"/>
    <property type="evidence" value="ECO:0007669"/>
    <property type="project" value="UniProtKB-KW"/>
</dbReference>
<evidence type="ECO:0000259" key="12">
    <source>
        <dbReference type="PROSITE" id="PS50111"/>
    </source>
</evidence>
<evidence type="ECO:0000256" key="11">
    <source>
        <dbReference type="SAM" id="Phobius"/>
    </source>
</evidence>
<protein>
    <submittedName>
        <fullName evidence="14">Methyl-accepting chemotaxis protein</fullName>
    </submittedName>
</protein>
<evidence type="ECO:0000313" key="15">
    <source>
        <dbReference type="Proteomes" id="UP000676917"/>
    </source>
</evidence>
<sequence>MEKGRDSNTKGFGRIRNSISMKVAFILLIMIVVIFSITGSIIFSYTRSLLVNNVETELSTKSEAIAAQVDSLFAEKGAIIKQFATNQEVIRLLDTAKSRDDVKDNSYFDDVSKTLDEIVKNNDSIAMAWVASNKGNYLIGSNNVLSDPSFDIASRPWYEPALAKDDVYFTEPYMDEVFGKIILSVMQPIKVDNQPIGIVAIDIFLDGLPETMQSYKLGEGGYSFLLSSDGTILYHPNNELILQEKLQNMSGDLGEIGTQMIEGEKGLRLSEVNNQQEYIGYAPVSTTGWSVGTSIPEKNALDILHSYTITMVMLFGIACVILMIVVFILIKQMLKAIPHITERMKLLASGDLSQEELQTKSNDEIGQLVQSINKMNLSIRDLLYKISLVSDTVSTQSEELTQSANEVKAGSEQIATTMHELSLGAESQANQTSELSNVMSTFANRVQTADERGERINLSSKTVLNLTDKGSNLMKMSSEEMVKINKVFQDTVQKVGALNKQSQKISNLVSLINDIAEQTNLLALNAAIEAARAGEHGKGFAVVADEVRRLAEQVSNSVSDITDIVEGIKMESNSVTIALQDGYNEVEKGTNQIKMTAETFNEIQKAINEMVHHIQEISEALTTVATGTQEMNGAVQEIAAISEEAAAGVEQVSATSEQTSSSMEEVASSSDHLAKSAEELNDLIHQFKL</sequence>
<evidence type="ECO:0000313" key="14">
    <source>
        <dbReference type="EMBL" id="GIO26478.1"/>
    </source>
</evidence>
<dbReference type="PANTHER" id="PTHR32089:SF112">
    <property type="entry name" value="LYSOZYME-LIKE PROTEIN-RELATED"/>
    <property type="match status" value="1"/>
</dbReference>
<keyword evidence="5 11" id="KW-1133">Transmembrane helix</keyword>
<dbReference type="SUPFAM" id="SSF58104">
    <property type="entry name" value="Methyl-accepting chemotaxis protein (MCP) signaling domain"/>
    <property type="match status" value="1"/>
</dbReference>
<dbReference type="InterPro" id="IPR033479">
    <property type="entry name" value="dCache_1"/>
</dbReference>
<evidence type="ECO:0000256" key="8">
    <source>
        <dbReference type="ARBA" id="ARBA00029447"/>
    </source>
</evidence>
<dbReference type="InterPro" id="IPR004089">
    <property type="entry name" value="MCPsignal_dom"/>
</dbReference>
<feature type="region of interest" description="Disordered" evidence="10">
    <location>
        <begin position="650"/>
        <end position="672"/>
    </location>
</feature>
<feature type="compositionally biased region" description="Low complexity" evidence="10">
    <location>
        <begin position="660"/>
        <end position="670"/>
    </location>
</feature>
<keyword evidence="4 11" id="KW-0812">Transmembrane</keyword>
<keyword evidence="2" id="KW-1003">Cell membrane</keyword>
<dbReference type="Gene3D" id="3.30.450.20">
    <property type="entry name" value="PAS domain"/>
    <property type="match status" value="2"/>
</dbReference>
<dbReference type="InterPro" id="IPR003660">
    <property type="entry name" value="HAMP_dom"/>
</dbReference>
<dbReference type="EMBL" id="BORP01000001">
    <property type="protein sequence ID" value="GIO26478.1"/>
    <property type="molecule type" value="Genomic_DNA"/>
</dbReference>
<dbReference type="CDD" id="cd06225">
    <property type="entry name" value="HAMP"/>
    <property type="match status" value="1"/>
</dbReference>
<dbReference type="SUPFAM" id="SSF103190">
    <property type="entry name" value="Sensory domain-like"/>
    <property type="match status" value="1"/>
</dbReference>
<evidence type="ECO:0000256" key="2">
    <source>
        <dbReference type="ARBA" id="ARBA00022475"/>
    </source>
</evidence>
<gene>
    <name evidence="14" type="ORF">J43TS3_10890</name>
</gene>
<dbReference type="GO" id="GO:0007165">
    <property type="term" value="P:signal transduction"/>
    <property type="evidence" value="ECO:0007669"/>
    <property type="project" value="UniProtKB-KW"/>
</dbReference>
<evidence type="ECO:0000256" key="7">
    <source>
        <dbReference type="ARBA" id="ARBA00023224"/>
    </source>
</evidence>
<dbReference type="Pfam" id="PF00672">
    <property type="entry name" value="HAMP"/>
    <property type="match status" value="1"/>
</dbReference>
<dbReference type="Pfam" id="PF02743">
    <property type="entry name" value="dCache_1"/>
    <property type="match status" value="1"/>
</dbReference>
<organism evidence="14 15">
    <name type="scientific">Ornithinibacillus bavariensis</name>
    <dbReference type="NCBI Taxonomy" id="545502"/>
    <lineage>
        <taxon>Bacteria</taxon>
        <taxon>Bacillati</taxon>
        <taxon>Bacillota</taxon>
        <taxon>Bacilli</taxon>
        <taxon>Bacillales</taxon>
        <taxon>Bacillaceae</taxon>
        <taxon>Ornithinibacillus</taxon>
    </lineage>
</organism>
<dbReference type="CDD" id="cd11386">
    <property type="entry name" value="MCP_signal"/>
    <property type="match status" value="1"/>
</dbReference>
<dbReference type="Proteomes" id="UP000676917">
    <property type="component" value="Unassembled WGS sequence"/>
</dbReference>
<keyword evidence="3" id="KW-0145">Chemotaxis</keyword>
<evidence type="ECO:0000259" key="13">
    <source>
        <dbReference type="PROSITE" id="PS50885"/>
    </source>
</evidence>
<dbReference type="Gene3D" id="1.10.8.500">
    <property type="entry name" value="HAMP domain in histidine kinase"/>
    <property type="match status" value="1"/>
</dbReference>
<dbReference type="AlphaFoldDB" id="A0A919X9D3"/>
<reference evidence="14" key="1">
    <citation type="submission" date="2021-03" db="EMBL/GenBank/DDBJ databases">
        <title>Antimicrobial resistance genes in bacteria isolated from Japanese honey, and their potential for conferring macrolide and lincosamide resistance in the American foulbrood pathogen Paenibacillus larvae.</title>
        <authorList>
            <person name="Okamoto M."/>
            <person name="Kumagai M."/>
            <person name="Kanamori H."/>
            <person name="Takamatsu D."/>
        </authorList>
    </citation>
    <scope>NUCLEOTIDE SEQUENCE</scope>
    <source>
        <strain evidence="14">J43TS3</strain>
    </source>
</reference>
<evidence type="ECO:0000256" key="3">
    <source>
        <dbReference type="ARBA" id="ARBA00022500"/>
    </source>
</evidence>
<dbReference type="CDD" id="cd12913">
    <property type="entry name" value="PDC1_MCP_like"/>
    <property type="match status" value="1"/>
</dbReference>
<comment type="subcellular location">
    <subcellularLocation>
        <location evidence="1">Cell membrane</location>
        <topology evidence="1">Multi-pass membrane protein</topology>
    </subcellularLocation>
</comment>
<dbReference type="PROSITE" id="PS50885">
    <property type="entry name" value="HAMP"/>
    <property type="match status" value="1"/>
</dbReference>
<evidence type="ECO:0000256" key="4">
    <source>
        <dbReference type="ARBA" id="ARBA00022692"/>
    </source>
</evidence>
<feature type="transmembrane region" description="Helical" evidence="11">
    <location>
        <begin position="307"/>
        <end position="330"/>
    </location>
</feature>